<comment type="function">
    <text evidence="1">Involved in cell wall beta(1-&gt;6) glucan synthesis.</text>
</comment>
<reference evidence="8" key="1">
    <citation type="submission" date="2016-03" db="EMBL/GenBank/DDBJ databases">
        <authorList>
            <person name="Devillers H."/>
        </authorList>
    </citation>
    <scope>NUCLEOTIDE SEQUENCE [LARGE SCALE GENOMIC DNA]</scope>
</reference>
<protein>
    <submittedName>
        <fullName evidence="7">LADA_0E11760g1_1</fullName>
    </submittedName>
</protein>
<evidence type="ECO:0000259" key="6">
    <source>
        <dbReference type="Pfam" id="PF10342"/>
    </source>
</evidence>
<name>A0A1G4JES1_9SACH</name>
<dbReference type="Pfam" id="PF10342">
    <property type="entry name" value="Kre9_KNH"/>
    <property type="match status" value="1"/>
</dbReference>
<accession>A0A1G4JES1</accession>
<dbReference type="InterPro" id="IPR045328">
    <property type="entry name" value="Kre9/Knh1"/>
</dbReference>
<dbReference type="PANTHER" id="PTHR28154:SF1">
    <property type="entry name" value="CELL WALL SYNTHESIS PROTEIN KNH1-RELATED"/>
    <property type="match status" value="1"/>
</dbReference>
<dbReference type="STRING" id="1266660.A0A1G4JES1"/>
<dbReference type="EMBL" id="LT598455">
    <property type="protein sequence ID" value="SCU88728.1"/>
    <property type="molecule type" value="Genomic_DNA"/>
</dbReference>
<evidence type="ECO:0000313" key="8">
    <source>
        <dbReference type="Proteomes" id="UP000190274"/>
    </source>
</evidence>
<evidence type="ECO:0000256" key="3">
    <source>
        <dbReference type="ARBA" id="ARBA00022729"/>
    </source>
</evidence>
<proteinExistence type="inferred from homology"/>
<evidence type="ECO:0000313" key="7">
    <source>
        <dbReference type="EMBL" id="SCU88728.1"/>
    </source>
</evidence>
<dbReference type="GO" id="GO:0005576">
    <property type="term" value="C:extracellular region"/>
    <property type="evidence" value="ECO:0007669"/>
    <property type="project" value="EnsemblFungi"/>
</dbReference>
<feature type="chain" id="PRO_5009236011" evidence="4">
    <location>
        <begin position="23"/>
        <end position="271"/>
    </location>
</feature>
<feature type="signal peptide" evidence="4">
    <location>
        <begin position="1"/>
        <end position="22"/>
    </location>
</feature>
<evidence type="ECO:0000259" key="5">
    <source>
        <dbReference type="Pfam" id="PF05390"/>
    </source>
</evidence>
<dbReference type="OrthoDB" id="2432613at2759"/>
<dbReference type="InterPro" id="IPR008659">
    <property type="entry name" value="Kre9/Knh1_C"/>
</dbReference>
<evidence type="ECO:0000256" key="2">
    <source>
        <dbReference type="ARBA" id="ARBA00006816"/>
    </source>
</evidence>
<keyword evidence="8" id="KW-1185">Reference proteome</keyword>
<dbReference type="PANTHER" id="PTHR28154">
    <property type="entry name" value="CELL WALL SYNTHESIS PROTEIN KNH1-RELATED"/>
    <property type="match status" value="1"/>
</dbReference>
<dbReference type="GO" id="GO:0006078">
    <property type="term" value="P:(1-&gt;6)-beta-D-glucan biosynthetic process"/>
    <property type="evidence" value="ECO:0007669"/>
    <property type="project" value="EnsemblFungi"/>
</dbReference>
<organism evidence="7 8">
    <name type="scientific">Lachancea dasiensis</name>
    <dbReference type="NCBI Taxonomy" id="1072105"/>
    <lineage>
        <taxon>Eukaryota</taxon>
        <taxon>Fungi</taxon>
        <taxon>Dikarya</taxon>
        <taxon>Ascomycota</taxon>
        <taxon>Saccharomycotina</taxon>
        <taxon>Saccharomycetes</taxon>
        <taxon>Saccharomycetales</taxon>
        <taxon>Saccharomycetaceae</taxon>
        <taxon>Lachancea</taxon>
    </lineage>
</organism>
<dbReference type="InterPro" id="IPR018466">
    <property type="entry name" value="Kre9/Knh1-like_N"/>
</dbReference>
<keyword evidence="3 4" id="KW-0732">Signal</keyword>
<comment type="similarity">
    <text evidence="2">Belongs to the KRE9/KNH1 family.</text>
</comment>
<dbReference type="GO" id="GO:0031505">
    <property type="term" value="P:fungal-type cell wall organization"/>
    <property type="evidence" value="ECO:0007669"/>
    <property type="project" value="TreeGrafter"/>
</dbReference>
<dbReference type="AlphaFoldDB" id="A0A1G4JES1"/>
<dbReference type="Proteomes" id="UP000190274">
    <property type="component" value="Chromosome E"/>
</dbReference>
<sequence length="271" mass="29745">MNSVSLAGILQYFLIFLQFATADLIVTRPEGGAEWSIPPNSHSLQIQVAWQDVGRQPDLDTVSQYVFTLCTGTNDKIQAVATLDTVAAGDVGGYQHTVSIDSSLGSSGMYFIQIVAVSSEWVTIHYSDRFTIRGMQGNLPALAVNNAQGPHPETMKIGPDGAPPPINSASFTIPYTLQTGSYRFAPMQTQPGTSVSATAWSRQNPSSSCTFFTALTNKPEWHTTITAGWDYTIQTRVNDIHPRPMPQHNGGWYKPDKKITLTARKVNRFNY</sequence>
<evidence type="ECO:0000256" key="4">
    <source>
        <dbReference type="SAM" id="SignalP"/>
    </source>
</evidence>
<dbReference type="GO" id="GO:0042546">
    <property type="term" value="P:cell wall biogenesis"/>
    <property type="evidence" value="ECO:0007669"/>
    <property type="project" value="InterPro"/>
</dbReference>
<feature type="domain" description="Yeast cell wall synthesis Kre9/Knh1 C-terminal" evidence="5">
    <location>
        <begin position="167"/>
        <end position="267"/>
    </location>
</feature>
<gene>
    <name evidence="7" type="ORF">LADA_0E11760G</name>
</gene>
<dbReference type="Pfam" id="PF05390">
    <property type="entry name" value="Kre9_KNH1_C"/>
    <property type="match status" value="1"/>
</dbReference>
<evidence type="ECO:0000256" key="1">
    <source>
        <dbReference type="ARBA" id="ARBA00004010"/>
    </source>
</evidence>
<feature type="domain" description="Yeast cell wall synthesis Kre9/Knh1-like N-terminal" evidence="6">
    <location>
        <begin position="45"/>
        <end position="132"/>
    </location>
</feature>